<evidence type="ECO:0000256" key="1">
    <source>
        <dbReference type="SAM" id="MobiDB-lite"/>
    </source>
</evidence>
<proteinExistence type="predicted"/>
<comment type="caution">
    <text evidence="2">The sequence shown here is derived from an EMBL/GenBank/DDBJ whole genome shotgun (WGS) entry which is preliminary data.</text>
</comment>
<dbReference type="EMBL" id="BMNH01000009">
    <property type="protein sequence ID" value="GGO71037.1"/>
    <property type="molecule type" value="Genomic_DNA"/>
</dbReference>
<evidence type="ECO:0000313" key="2">
    <source>
        <dbReference type="EMBL" id="GGO71037.1"/>
    </source>
</evidence>
<feature type="compositionally biased region" description="Basic and acidic residues" evidence="1">
    <location>
        <begin position="15"/>
        <end position="27"/>
    </location>
</feature>
<dbReference type="AlphaFoldDB" id="A0A917YZM0"/>
<feature type="region of interest" description="Disordered" evidence="1">
    <location>
        <begin position="1"/>
        <end position="34"/>
    </location>
</feature>
<reference evidence="2" key="2">
    <citation type="submission" date="2020-09" db="EMBL/GenBank/DDBJ databases">
        <authorList>
            <person name="Sun Q."/>
            <person name="Zhou Y."/>
        </authorList>
    </citation>
    <scope>NUCLEOTIDE SEQUENCE</scope>
    <source>
        <strain evidence="2">CGMCC 4.7368</strain>
    </source>
</reference>
<keyword evidence="3" id="KW-1185">Reference proteome</keyword>
<protein>
    <submittedName>
        <fullName evidence="2">Uncharacterized protein</fullName>
    </submittedName>
</protein>
<gene>
    <name evidence="2" type="ORF">GCM10012289_35870</name>
</gene>
<evidence type="ECO:0000313" key="3">
    <source>
        <dbReference type="Proteomes" id="UP000646523"/>
    </source>
</evidence>
<accession>A0A917YZM0</accession>
<sequence>MPAAYHGDAGTPIERGADRSGADERGQRSLTGAVFKKKPDVVRALSDAGAGPRMGIHLRRNTLKICANN</sequence>
<reference evidence="2" key="1">
    <citation type="journal article" date="2014" name="Int. J. Syst. Evol. Microbiol.">
        <title>Complete genome sequence of Corynebacterium casei LMG S-19264T (=DSM 44701T), isolated from a smear-ripened cheese.</title>
        <authorList>
            <consortium name="US DOE Joint Genome Institute (JGI-PGF)"/>
            <person name="Walter F."/>
            <person name="Albersmeier A."/>
            <person name="Kalinowski J."/>
            <person name="Ruckert C."/>
        </authorList>
    </citation>
    <scope>NUCLEOTIDE SEQUENCE</scope>
    <source>
        <strain evidence="2">CGMCC 4.7368</strain>
    </source>
</reference>
<name>A0A917YZM0_9ACTN</name>
<organism evidence="2 3">
    <name type="scientific">Nonomuraea cavernae</name>
    <dbReference type="NCBI Taxonomy" id="2045107"/>
    <lineage>
        <taxon>Bacteria</taxon>
        <taxon>Bacillati</taxon>
        <taxon>Actinomycetota</taxon>
        <taxon>Actinomycetes</taxon>
        <taxon>Streptosporangiales</taxon>
        <taxon>Streptosporangiaceae</taxon>
        <taxon>Nonomuraea</taxon>
    </lineage>
</organism>
<dbReference type="Proteomes" id="UP000646523">
    <property type="component" value="Unassembled WGS sequence"/>
</dbReference>